<evidence type="ECO:0000256" key="3">
    <source>
        <dbReference type="RuleBase" id="RU361235"/>
    </source>
</evidence>
<proteinExistence type="inferred from homology"/>
<gene>
    <name evidence="5" type="ordered locus">Kfla_3903</name>
</gene>
<protein>
    <recommendedName>
        <fullName evidence="3">Carboxylic ester hydrolase</fullName>
        <ecNumber evidence="3">3.1.1.-</ecNumber>
    </recommendedName>
</protein>
<dbReference type="SUPFAM" id="SSF53474">
    <property type="entry name" value="alpha/beta-Hydrolases"/>
    <property type="match status" value="1"/>
</dbReference>
<dbReference type="RefSeq" id="WP_012921511.1">
    <property type="nucleotide sequence ID" value="NC_013729.1"/>
</dbReference>
<dbReference type="Gene3D" id="3.40.50.1820">
    <property type="entry name" value="alpha/beta hydrolase"/>
    <property type="match status" value="1"/>
</dbReference>
<dbReference type="OrthoDB" id="3199405at2"/>
<dbReference type="ESTHER" id="krifd-d2pq31">
    <property type="family name" value="Carb_B_Bacteria"/>
</dbReference>
<accession>D2PQ31</accession>
<organism evidence="5 6">
    <name type="scientific">Kribbella flavida (strain DSM 17836 / JCM 10339 / NBRC 14399)</name>
    <dbReference type="NCBI Taxonomy" id="479435"/>
    <lineage>
        <taxon>Bacteria</taxon>
        <taxon>Bacillati</taxon>
        <taxon>Actinomycetota</taxon>
        <taxon>Actinomycetes</taxon>
        <taxon>Propionibacteriales</taxon>
        <taxon>Kribbellaceae</taxon>
        <taxon>Kribbella</taxon>
    </lineage>
</organism>
<dbReference type="GO" id="GO:0016787">
    <property type="term" value="F:hydrolase activity"/>
    <property type="evidence" value="ECO:0007669"/>
    <property type="project" value="UniProtKB-KW"/>
</dbReference>
<feature type="domain" description="Carboxylesterase type B" evidence="4">
    <location>
        <begin position="49"/>
        <end position="510"/>
    </location>
</feature>
<dbReference type="EMBL" id="CP001736">
    <property type="protein sequence ID" value="ADB32955.1"/>
    <property type="molecule type" value="Genomic_DNA"/>
</dbReference>
<reference evidence="6" key="1">
    <citation type="submission" date="2009-09" db="EMBL/GenBank/DDBJ databases">
        <title>The complete genome of Kribbella flavida DSM 17836.</title>
        <authorList>
            <consortium name="US DOE Joint Genome Institute (JGI-PGF)"/>
            <person name="Lucas S."/>
            <person name="Copeland A."/>
            <person name="Lapidus A."/>
            <person name="Glavina del Rio T."/>
            <person name="Dalin E."/>
            <person name="Tice H."/>
            <person name="Bruce D."/>
            <person name="Goodwin L."/>
            <person name="Pitluck S."/>
            <person name="Kyrpides N."/>
            <person name="Mavromatis K."/>
            <person name="Ivanova N."/>
            <person name="Saunders E."/>
            <person name="Brettin T."/>
            <person name="Detter J.C."/>
            <person name="Han C."/>
            <person name="Larimer F."/>
            <person name="Land M."/>
            <person name="Hauser L."/>
            <person name="Markowitz V."/>
            <person name="Cheng J.-F."/>
            <person name="Hugenholtz P."/>
            <person name="Woyke T."/>
            <person name="Wu D."/>
            <person name="Pukall R."/>
            <person name="Klenk H.-P."/>
            <person name="Eisen J.A."/>
        </authorList>
    </citation>
    <scope>NUCLEOTIDE SEQUENCE [LARGE SCALE GENOMIC DNA]</scope>
    <source>
        <strain evidence="6">DSM 17836 / JCM 10339 / NBRC 14399</strain>
    </source>
</reference>
<dbReference type="PROSITE" id="PS00122">
    <property type="entry name" value="CARBOXYLESTERASE_B_1"/>
    <property type="match status" value="1"/>
</dbReference>
<dbReference type="InterPro" id="IPR002018">
    <property type="entry name" value="CarbesteraseB"/>
</dbReference>
<evidence type="ECO:0000313" key="5">
    <source>
        <dbReference type="EMBL" id="ADB32955.1"/>
    </source>
</evidence>
<name>D2PQ31_KRIFD</name>
<evidence type="ECO:0000256" key="1">
    <source>
        <dbReference type="ARBA" id="ARBA00005964"/>
    </source>
</evidence>
<reference evidence="5 6" key="2">
    <citation type="journal article" date="2010" name="Stand. Genomic Sci.">
        <title>Complete genome sequence of Kribbella flavida type strain (IFO 14399).</title>
        <authorList>
            <person name="Pukall R."/>
            <person name="Lapidus A."/>
            <person name="Glavina Del Rio T."/>
            <person name="Copeland A."/>
            <person name="Tice H."/>
            <person name="Cheng J.-F."/>
            <person name="Lucas S."/>
            <person name="Chen F."/>
            <person name="Nolan M."/>
            <person name="LaButti K."/>
            <person name="Pati A."/>
            <person name="Ivanova N."/>
            <person name="Mavrommatis K."/>
            <person name="Mikhailova N."/>
            <person name="Pitluck S."/>
            <person name="Bruce D."/>
            <person name="Goodwin L."/>
            <person name="Land M."/>
            <person name="Hauser L."/>
            <person name="Chang Y.-J."/>
            <person name="Jeffries C.D."/>
            <person name="Chen A."/>
            <person name="Palaniappan K."/>
            <person name="Chain P."/>
            <person name="Rohde M."/>
            <person name="Goeker M."/>
            <person name="Bristow J."/>
            <person name="Eisen J.A."/>
            <person name="Markowitz V."/>
            <person name="Hugenholtz P."/>
            <person name="Kyrpides N.C."/>
            <person name="Klenk H.-P."/>
            <person name="Brettin T."/>
        </authorList>
    </citation>
    <scope>NUCLEOTIDE SEQUENCE [LARGE SCALE GENOMIC DNA]</scope>
    <source>
        <strain evidence="6">DSM 17836 / JCM 10339 / NBRC 14399</strain>
    </source>
</reference>
<keyword evidence="3" id="KW-0732">Signal</keyword>
<feature type="signal peptide" evidence="3">
    <location>
        <begin position="1"/>
        <end position="29"/>
    </location>
</feature>
<dbReference type="Proteomes" id="UP000007967">
    <property type="component" value="Chromosome"/>
</dbReference>
<dbReference type="Pfam" id="PF00135">
    <property type="entry name" value="COesterase"/>
    <property type="match status" value="1"/>
</dbReference>
<dbReference type="PANTHER" id="PTHR11559">
    <property type="entry name" value="CARBOXYLESTERASE"/>
    <property type="match status" value="1"/>
</dbReference>
<evidence type="ECO:0000313" key="6">
    <source>
        <dbReference type="Proteomes" id="UP000007967"/>
    </source>
</evidence>
<dbReference type="InterPro" id="IPR050309">
    <property type="entry name" value="Type-B_Carboxylest/Lipase"/>
</dbReference>
<comment type="similarity">
    <text evidence="1 3">Belongs to the type-B carboxylesterase/lipase family.</text>
</comment>
<dbReference type="KEGG" id="kfl:Kfla_3903"/>
<feature type="chain" id="PRO_5039759952" description="Carboxylic ester hydrolase" evidence="3">
    <location>
        <begin position="30"/>
        <end position="536"/>
    </location>
</feature>
<sequence>MRSFVRRTSLRTVVGVLAVALTTSLVVVAGSAADSAADSTRRDGAARVVLATDKGLVEGVADGGTSVFQGVPYAAKPARWTLPRPHPAWPGVRDAGRPGAKCAQLGADGALDPASSEDCLFLNVTAPASTGQGMAAGGRPVMVWFHGGAWASGQGAEYDGRPLSRIGDAVVVTVNYRLGIFGYFGYPGLTDSGTFGLADQQAALRWVRRNARAFGGDPANVTIMGESSGGAAVCAHLVSPGSARLFHRAVIQSGSCRQNWPRNVMFPDSEPIRYWAPRSELAARGRQAGRDLGCRVLACLREVDDVAALLTLNGEFTSPGYGTPILPVDPVHAVRAGWFHRVPVLQGNTRDEHRYFAPLFGDSLSVSAYRAQLAKSFGGLAKAVEQRYPASAYASPLLAWAAVGTDSSWVCPTVRSSDDMARRTKVYSFSFADPTAAVLEGWFPPGFPSGAYHGSEVAYLFDFGPYAPMTPAQQRLAEQMRRYWTNFARSGDPNGPGLPHWPAYRGGPTTESLAPGNFRHVDLDRRHQCTFWRRSR</sequence>
<dbReference type="InterPro" id="IPR019826">
    <property type="entry name" value="Carboxylesterase_B_AS"/>
</dbReference>
<dbReference type="STRING" id="479435.Kfla_3903"/>
<evidence type="ECO:0000256" key="2">
    <source>
        <dbReference type="ARBA" id="ARBA00022801"/>
    </source>
</evidence>
<keyword evidence="6" id="KW-1185">Reference proteome</keyword>
<dbReference type="InterPro" id="IPR029058">
    <property type="entry name" value="AB_hydrolase_fold"/>
</dbReference>
<dbReference type="eggNOG" id="COG2272">
    <property type="taxonomic scope" value="Bacteria"/>
</dbReference>
<dbReference type="HOGENOM" id="CLU_006586_16_4_11"/>
<evidence type="ECO:0000259" key="4">
    <source>
        <dbReference type="Pfam" id="PF00135"/>
    </source>
</evidence>
<dbReference type="AlphaFoldDB" id="D2PQ31"/>
<dbReference type="EC" id="3.1.1.-" evidence="3"/>
<keyword evidence="2 3" id="KW-0378">Hydrolase</keyword>